<organism evidence="2 3">
    <name type="scientific">Nannocystis pusilla</name>
    <dbReference type="NCBI Taxonomy" id="889268"/>
    <lineage>
        <taxon>Bacteria</taxon>
        <taxon>Pseudomonadati</taxon>
        <taxon>Myxococcota</taxon>
        <taxon>Polyangia</taxon>
        <taxon>Nannocystales</taxon>
        <taxon>Nannocystaceae</taxon>
        <taxon>Nannocystis</taxon>
    </lineage>
</organism>
<dbReference type="AlphaFoldDB" id="A0A9X3F1K6"/>
<dbReference type="Proteomes" id="UP001150924">
    <property type="component" value="Unassembled WGS sequence"/>
</dbReference>
<keyword evidence="3" id="KW-1185">Reference proteome</keyword>
<dbReference type="InterPro" id="IPR029058">
    <property type="entry name" value="AB_hydrolase_fold"/>
</dbReference>
<name>A0A9X3F1K6_9BACT</name>
<dbReference type="RefSeq" id="WP_267778415.1">
    <property type="nucleotide sequence ID" value="NZ_JAPNKE010000002.1"/>
</dbReference>
<dbReference type="InterPro" id="IPR000383">
    <property type="entry name" value="Xaa-Pro-like_dom"/>
</dbReference>
<feature type="domain" description="Xaa-Pro dipeptidyl-peptidase-like" evidence="1">
    <location>
        <begin position="11"/>
        <end position="118"/>
    </location>
</feature>
<sequence>MDAADVGPDRAARRARDAALGGRRRRAVFQQLPLTRLDHALTGGRVDFWQAWLVHDKQGDPYWTRARDFSDDVAHVAAPVQIVTGWYDIFLPWTLQDHAALVAAGRSPQLYVGPFAHADVGLMAAGLREGIGWLREHLLGERGRPARPRCGCA</sequence>
<gene>
    <name evidence="2" type="ORF">OV079_53340</name>
</gene>
<dbReference type="Pfam" id="PF02129">
    <property type="entry name" value="Peptidase_S15"/>
    <property type="match status" value="1"/>
</dbReference>
<reference evidence="2" key="1">
    <citation type="submission" date="2022-11" db="EMBL/GenBank/DDBJ databases">
        <title>Minimal conservation of predation-associated metabolite biosynthetic gene clusters underscores biosynthetic potential of Myxococcota including descriptions for ten novel species: Archangium lansinium sp. nov., Myxococcus landrumus sp. nov., Nannocystis bai.</title>
        <authorList>
            <person name="Ahearne A."/>
            <person name="Stevens C."/>
            <person name="Phillips K."/>
        </authorList>
    </citation>
    <scope>NUCLEOTIDE SEQUENCE</scope>
    <source>
        <strain evidence="2">Na p29</strain>
    </source>
</reference>
<protein>
    <recommendedName>
        <fullName evidence="1">Xaa-Pro dipeptidyl-peptidase-like domain-containing protein</fullName>
    </recommendedName>
</protein>
<evidence type="ECO:0000259" key="1">
    <source>
        <dbReference type="Pfam" id="PF02129"/>
    </source>
</evidence>
<evidence type="ECO:0000313" key="2">
    <source>
        <dbReference type="EMBL" id="MCY1014161.1"/>
    </source>
</evidence>
<evidence type="ECO:0000313" key="3">
    <source>
        <dbReference type="Proteomes" id="UP001150924"/>
    </source>
</evidence>
<dbReference type="EMBL" id="JAPNKE010000002">
    <property type="protein sequence ID" value="MCY1014161.1"/>
    <property type="molecule type" value="Genomic_DNA"/>
</dbReference>
<proteinExistence type="predicted"/>
<dbReference type="GO" id="GO:0016787">
    <property type="term" value="F:hydrolase activity"/>
    <property type="evidence" value="ECO:0007669"/>
    <property type="project" value="InterPro"/>
</dbReference>
<accession>A0A9X3F1K6</accession>
<comment type="caution">
    <text evidence="2">The sequence shown here is derived from an EMBL/GenBank/DDBJ whole genome shotgun (WGS) entry which is preliminary data.</text>
</comment>
<dbReference type="Gene3D" id="3.40.50.1820">
    <property type="entry name" value="alpha/beta hydrolase"/>
    <property type="match status" value="1"/>
</dbReference>
<dbReference type="SUPFAM" id="SSF53474">
    <property type="entry name" value="alpha/beta-Hydrolases"/>
    <property type="match status" value="1"/>
</dbReference>